<comment type="similarity">
    <text evidence="3 10">Belongs to the myo-inositol oxygenase family.</text>
</comment>
<evidence type="ECO:0000256" key="7">
    <source>
        <dbReference type="ARBA" id="ARBA00023002"/>
    </source>
</evidence>
<protein>
    <recommendedName>
        <fullName evidence="4 10">Inositol oxygenase</fullName>
        <ecNumber evidence="4 10">1.13.99.1</ecNumber>
    </recommendedName>
    <alternativeName>
        <fullName evidence="10">Myo-inositol oxygenase</fullName>
    </alternativeName>
</protein>
<organism evidence="11 12">
    <name type="scientific">Gulo gulo</name>
    <name type="common">Wolverine</name>
    <name type="synonym">Gluton</name>
    <dbReference type="NCBI Taxonomy" id="48420"/>
    <lineage>
        <taxon>Eukaryota</taxon>
        <taxon>Metazoa</taxon>
        <taxon>Chordata</taxon>
        <taxon>Craniata</taxon>
        <taxon>Vertebrata</taxon>
        <taxon>Euteleostomi</taxon>
        <taxon>Mammalia</taxon>
        <taxon>Eutheria</taxon>
        <taxon>Laurasiatheria</taxon>
        <taxon>Carnivora</taxon>
        <taxon>Caniformia</taxon>
        <taxon>Musteloidea</taxon>
        <taxon>Mustelidae</taxon>
        <taxon>Guloninae</taxon>
        <taxon>Gulo</taxon>
    </lineage>
</organism>
<dbReference type="GO" id="GO:0050113">
    <property type="term" value="F:inositol oxygenase activity"/>
    <property type="evidence" value="ECO:0007669"/>
    <property type="project" value="UniProtKB-UniRule"/>
</dbReference>
<comment type="cofactor">
    <cofactor evidence="9 10">
        <name>Fe cation</name>
        <dbReference type="ChEBI" id="CHEBI:24875"/>
    </cofactor>
    <text evidence="9 10">Binds 2 iron ions per subunit.</text>
</comment>
<evidence type="ECO:0000256" key="1">
    <source>
        <dbReference type="ARBA" id="ARBA00004496"/>
    </source>
</evidence>
<comment type="pathway">
    <text evidence="2 10">Polyol metabolism; myo-inositol degradation into D-glucuronate; D-glucuronate from myo-inositol: step 1/1.</text>
</comment>
<dbReference type="SUPFAM" id="SSF109604">
    <property type="entry name" value="HD-domain/PDEase-like"/>
    <property type="match status" value="1"/>
</dbReference>
<name>A0A9X9PW58_GULGU</name>
<comment type="caution">
    <text evidence="11">The sequence shown here is derived from an EMBL/GenBank/DDBJ whole genome shotgun (WGS) entry which is preliminary data.</text>
</comment>
<feature type="binding site" evidence="9">
    <location>
        <position position="17"/>
    </location>
    <ligand>
        <name>Fe cation</name>
        <dbReference type="ChEBI" id="CHEBI:24875"/>
        <label>1</label>
    </ligand>
</feature>
<evidence type="ECO:0000313" key="11">
    <source>
        <dbReference type="EMBL" id="VCW69218.1"/>
    </source>
</evidence>
<evidence type="ECO:0000313" key="12">
    <source>
        <dbReference type="Proteomes" id="UP000269945"/>
    </source>
</evidence>
<dbReference type="GO" id="GO:0005506">
    <property type="term" value="F:iron ion binding"/>
    <property type="evidence" value="ECO:0007669"/>
    <property type="project" value="InterPro"/>
</dbReference>
<dbReference type="EC" id="1.13.99.1" evidence="4 10"/>
<evidence type="ECO:0000256" key="4">
    <source>
        <dbReference type="ARBA" id="ARBA00011919"/>
    </source>
</evidence>
<dbReference type="Pfam" id="PF05153">
    <property type="entry name" value="MIOX"/>
    <property type="match status" value="1"/>
</dbReference>
<dbReference type="Proteomes" id="UP000269945">
    <property type="component" value="Unassembled WGS sequence"/>
</dbReference>
<comment type="catalytic activity">
    <reaction evidence="10">
        <text>myo-inositol + O2 = D-glucuronate + H2O + H(+)</text>
        <dbReference type="Rhea" id="RHEA:23696"/>
        <dbReference type="ChEBI" id="CHEBI:15377"/>
        <dbReference type="ChEBI" id="CHEBI:15378"/>
        <dbReference type="ChEBI" id="CHEBI:15379"/>
        <dbReference type="ChEBI" id="CHEBI:17268"/>
        <dbReference type="ChEBI" id="CHEBI:58720"/>
        <dbReference type="EC" id="1.13.99.1"/>
    </reaction>
</comment>
<feature type="binding site" evidence="9">
    <location>
        <position position="18"/>
    </location>
    <ligand>
        <name>Fe cation</name>
        <dbReference type="ChEBI" id="CHEBI:24875"/>
        <label>1</label>
    </ligand>
</feature>
<dbReference type="GO" id="GO:0005737">
    <property type="term" value="C:cytoplasm"/>
    <property type="evidence" value="ECO:0007669"/>
    <property type="project" value="UniProtKB-SubCell"/>
</dbReference>
<evidence type="ECO:0000256" key="10">
    <source>
        <dbReference type="RuleBase" id="RU367039"/>
    </source>
</evidence>
<dbReference type="GO" id="GO:0019310">
    <property type="term" value="P:inositol catabolic process"/>
    <property type="evidence" value="ECO:0007669"/>
    <property type="project" value="UniProtKB-UniRule"/>
</dbReference>
<dbReference type="EMBL" id="CYRY02004742">
    <property type="protein sequence ID" value="VCW69218.1"/>
    <property type="molecule type" value="Genomic_DNA"/>
</dbReference>
<keyword evidence="8 9" id="KW-0408">Iron</keyword>
<feature type="non-terminal residue" evidence="11">
    <location>
        <position position="1"/>
    </location>
</feature>
<keyword evidence="5 10" id="KW-0963">Cytoplasm</keyword>
<keyword evidence="12" id="KW-1185">Reference proteome</keyword>
<dbReference type="AlphaFoldDB" id="A0A9X9PW58"/>
<evidence type="ECO:0000256" key="9">
    <source>
        <dbReference type="PIRSR" id="PIRSR607828-2"/>
    </source>
</evidence>
<evidence type="ECO:0000256" key="6">
    <source>
        <dbReference type="ARBA" id="ARBA00022723"/>
    </source>
</evidence>
<evidence type="ECO:0000256" key="5">
    <source>
        <dbReference type="ARBA" id="ARBA00022490"/>
    </source>
</evidence>
<dbReference type="InterPro" id="IPR007828">
    <property type="entry name" value="Inositol_oxygenase"/>
</dbReference>
<keyword evidence="6 9" id="KW-0479">Metal-binding</keyword>
<accession>A0A9X9PW58</accession>
<gene>
    <name evidence="11" type="ORF">BN2614_LOCUS3</name>
</gene>
<sequence>RKAHPDKDWFHLVGLLHDLGKVLVLAGEPQVRAGVEGCHWDSWGSGLWKPARWAGQSHAGGCLSTVGGGWRHLPGRLPSPGLCGFLRFHLPGQPGSPGSPIQVLLPGCRPSSPPCSRALT</sequence>
<comment type="subcellular location">
    <subcellularLocation>
        <location evidence="1 10">Cytoplasm</location>
    </subcellularLocation>
</comment>
<evidence type="ECO:0000256" key="3">
    <source>
        <dbReference type="ARBA" id="ARBA00005286"/>
    </source>
</evidence>
<feature type="non-terminal residue" evidence="11">
    <location>
        <position position="120"/>
    </location>
</feature>
<evidence type="ECO:0000256" key="8">
    <source>
        <dbReference type="ARBA" id="ARBA00023004"/>
    </source>
</evidence>
<reference evidence="11 12" key="1">
    <citation type="submission" date="2018-10" db="EMBL/GenBank/DDBJ databases">
        <authorList>
            <person name="Ekblom R."/>
            <person name="Jareborg N."/>
        </authorList>
    </citation>
    <scope>NUCLEOTIDE SEQUENCE [LARGE SCALE GENOMIC DNA]</scope>
    <source>
        <tissue evidence="11">Muscle</tissue>
    </source>
</reference>
<evidence type="ECO:0000256" key="2">
    <source>
        <dbReference type="ARBA" id="ARBA00005167"/>
    </source>
</evidence>
<proteinExistence type="inferred from homology"/>
<keyword evidence="7 10" id="KW-0560">Oxidoreductase</keyword>